<dbReference type="KEGG" id="mlv:CVS47_02516"/>
<gene>
    <name evidence="6" type="primary">araC</name>
    <name evidence="6" type="ORF">CVS47_02516</name>
</gene>
<dbReference type="PROSITE" id="PS00041">
    <property type="entry name" value="HTH_ARAC_FAMILY_1"/>
    <property type="match status" value="1"/>
</dbReference>
<sequence length="296" mass="31531">MDEAMAVGAPHYRTEGFDNQRLCVVPRPQVEQALSKPVTRRLTVTDAGYFPAAAGHRMRRPQGARETIILLCVAGSGTVVVDGDTSAVSAGTGIVIAAGAAHEYRASETTPWTIWWLHVRGTDVADLTAALGGGGQQTLQPRSLDRVVALFDELVTMLERRLSPVQLIAASGAATHLMTRLAADSVLPADGSALERAMRYLEARVDGSIQVAELAAIVQMSASHLSALFRETTGGGPGAFHTSLKMARARALLDTTTSTVTEIATAVGYSDPLYFSRHFRRVHGVSPSAYRADHKA</sequence>
<dbReference type="GO" id="GO:0043565">
    <property type="term" value="F:sequence-specific DNA binding"/>
    <property type="evidence" value="ECO:0007669"/>
    <property type="project" value="InterPro"/>
</dbReference>
<keyword evidence="4" id="KW-0804">Transcription</keyword>
<keyword evidence="2" id="KW-0238">DNA-binding</keyword>
<dbReference type="InterPro" id="IPR009057">
    <property type="entry name" value="Homeodomain-like_sf"/>
</dbReference>
<dbReference type="GO" id="GO:0003700">
    <property type="term" value="F:DNA-binding transcription factor activity"/>
    <property type="evidence" value="ECO:0007669"/>
    <property type="project" value="InterPro"/>
</dbReference>
<dbReference type="PANTHER" id="PTHR46796:SF7">
    <property type="entry name" value="ARAC FAMILY TRANSCRIPTIONAL REGULATOR"/>
    <property type="match status" value="1"/>
</dbReference>
<dbReference type="SUPFAM" id="SSF51215">
    <property type="entry name" value="Regulatory protein AraC"/>
    <property type="match status" value="1"/>
</dbReference>
<keyword evidence="1" id="KW-0805">Transcription regulation</keyword>
<dbReference type="InterPro" id="IPR050204">
    <property type="entry name" value="AraC_XylS_family_regulators"/>
</dbReference>
<dbReference type="Gene3D" id="2.60.120.280">
    <property type="entry name" value="Regulatory protein AraC"/>
    <property type="match status" value="1"/>
</dbReference>
<dbReference type="Pfam" id="PF02311">
    <property type="entry name" value="AraC_binding"/>
    <property type="match status" value="1"/>
</dbReference>
<accession>A0A3Q9J0A4</accession>
<dbReference type="EMBL" id="CP031423">
    <property type="protein sequence ID" value="AZS37869.1"/>
    <property type="molecule type" value="Genomic_DNA"/>
</dbReference>
<proteinExistence type="predicted"/>
<evidence type="ECO:0000259" key="5">
    <source>
        <dbReference type="PROSITE" id="PS01124"/>
    </source>
</evidence>
<dbReference type="PROSITE" id="PS01124">
    <property type="entry name" value="HTH_ARAC_FAMILY_2"/>
    <property type="match status" value="1"/>
</dbReference>
<feature type="domain" description="HTH araC/xylS-type" evidence="5">
    <location>
        <begin position="195"/>
        <end position="293"/>
    </location>
</feature>
<dbReference type="SMART" id="SM00342">
    <property type="entry name" value="HTH_ARAC"/>
    <property type="match status" value="1"/>
</dbReference>
<evidence type="ECO:0000256" key="1">
    <source>
        <dbReference type="ARBA" id="ARBA00023015"/>
    </source>
</evidence>
<dbReference type="PRINTS" id="PR00032">
    <property type="entry name" value="HTHARAC"/>
</dbReference>
<dbReference type="InterPro" id="IPR003313">
    <property type="entry name" value="AraC-bd"/>
</dbReference>
<name>A0A3Q9J0A4_9MICO</name>
<evidence type="ECO:0000256" key="2">
    <source>
        <dbReference type="ARBA" id="ARBA00023125"/>
    </source>
</evidence>
<evidence type="ECO:0000313" key="6">
    <source>
        <dbReference type="EMBL" id="AZS37869.1"/>
    </source>
</evidence>
<keyword evidence="3" id="KW-0010">Activator</keyword>
<reference evidence="6 7" key="1">
    <citation type="submission" date="2018-08" db="EMBL/GenBank/DDBJ databases">
        <title>Microbacterium lemovicicum sp. nov., a bacterium isolated from a natural uranium-rich soil.</title>
        <authorList>
            <person name="ORTET P."/>
        </authorList>
    </citation>
    <scope>NUCLEOTIDE SEQUENCE [LARGE SCALE GENOMIC DNA]</scope>
    <source>
        <strain evidence="6 7">Viu22</strain>
    </source>
</reference>
<dbReference type="SUPFAM" id="SSF46689">
    <property type="entry name" value="Homeodomain-like"/>
    <property type="match status" value="2"/>
</dbReference>
<dbReference type="Proteomes" id="UP000276888">
    <property type="component" value="Chromosome"/>
</dbReference>
<dbReference type="RefSeq" id="WP_241240146.1">
    <property type="nucleotide sequence ID" value="NZ_CP031423.1"/>
</dbReference>
<dbReference type="Pfam" id="PF12833">
    <property type="entry name" value="HTH_18"/>
    <property type="match status" value="1"/>
</dbReference>
<evidence type="ECO:0000256" key="4">
    <source>
        <dbReference type="ARBA" id="ARBA00023163"/>
    </source>
</evidence>
<dbReference type="PANTHER" id="PTHR46796">
    <property type="entry name" value="HTH-TYPE TRANSCRIPTIONAL ACTIVATOR RHAS-RELATED"/>
    <property type="match status" value="1"/>
</dbReference>
<dbReference type="InterPro" id="IPR018060">
    <property type="entry name" value="HTH_AraC"/>
</dbReference>
<keyword evidence="7" id="KW-1185">Reference proteome</keyword>
<organism evidence="6 7">
    <name type="scientific">Microbacterium lemovicicum</name>
    <dbReference type="NCBI Taxonomy" id="1072463"/>
    <lineage>
        <taxon>Bacteria</taxon>
        <taxon>Bacillati</taxon>
        <taxon>Actinomycetota</taxon>
        <taxon>Actinomycetes</taxon>
        <taxon>Micrococcales</taxon>
        <taxon>Microbacteriaceae</taxon>
        <taxon>Microbacterium</taxon>
    </lineage>
</organism>
<evidence type="ECO:0000256" key="3">
    <source>
        <dbReference type="ARBA" id="ARBA00023159"/>
    </source>
</evidence>
<protein>
    <submittedName>
        <fullName evidence="6">Arabinose operon regulatory protein</fullName>
    </submittedName>
</protein>
<dbReference type="InterPro" id="IPR037923">
    <property type="entry name" value="HTH-like"/>
</dbReference>
<dbReference type="Gene3D" id="1.10.10.60">
    <property type="entry name" value="Homeodomain-like"/>
    <property type="match status" value="2"/>
</dbReference>
<dbReference type="AlphaFoldDB" id="A0A3Q9J0A4"/>
<evidence type="ECO:0000313" key="7">
    <source>
        <dbReference type="Proteomes" id="UP000276888"/>
    </source>
</evidence>
<dbReference type="InterPro" id="IPR018062">
    <property type="entry name" value="HTH_AraC-typ_CS"/>
</dbReference>
<dbReference type="InterPro" id="IPR020449">
    <property type="entry name" value="Tscrpt_reg_AraC-type_HTH"/>
</dbReference>
<dbReference type="CDD" id="cd06986">
    <property type="entry name" value="cupin_MmsR-like_N"/>
    <property type="match status" value="1"/>
</dbReference>